<dbReference type="AlphaFoldDB" id="A0A182TDK8"/>
<dbReference type="VEuPathDB" id="VectorBase:AMEC000402"/>
<keyword evidence="2" id="KW-1185">Reference proteome</keyword>
<protein>
    <submittedName>
        <fullName evidence="1">Uncharacterized protein</fullName>
    </submittedName>
</protein>
<name>A0A182TDK8_9DIPT</name>
<reference evidence="2" key="1">
    <citation type="submission" date="2014-01" db="EMBL/GenBank/DDBJ databases">
        <title>The Genome Sequence of Anopheles melas CM1001059_A (V2).</title>
        <authorList>
            <consortium name="The Broad Institute Genomics Platform"/>
            <person name="Neafsey D.E."/>
            <person name="Besansky N."/>
            <person name="Howell P."/>
            <person name="Walton C."/>
            <person name="Young S.K."/>
            <person name="Zeng Q."/>
            <person name="Gargeya S."/>
            <person name="Fitzgerald M."/>
            <person name="Haas B."/>
            <person name="Abouelleil A."/>
            <person name="Allen A.W."/>
            <person name="Alvarado L."/>
            <person name="Arachchi H.M."/>
            <person name="Berlin A.M."/>
            <person name="Chapman S.B."/>
            <person name="Gainer-Dewar J."/>
            <person name="Goldberg J."/>
            <person name="Griggs A."/>
            <person name="Gujja S."/>
            <person name="Hansen M."/>
            <person name="Howarth C."/>
            <person name="Imamovic A."/>
            <person name="Ireland A."/>
            <person name="Larimer J."/>
            <person name="McCowan C."/>
            <person name="Murphy C."/>
            <person name="Pearson M."/>
            <person name="Poon T.W."/>
            <person name="Priest M."/>
            <person name="Roberts A."/>
            <person name="Saif S."/>
            <person name="Shea T."/>
            <person name="Sisk P."/>
            <person name="Sykes S."/>
            <person name="Wortman J."/>
            <person name="Nusbaum C."/>
            <person name="Birren B."/>
        </authorList>
    </citation>
    <scope>NUCLEOTIDE SEQUENCE [LARGE SCALE GENOMIC DNA]</scope>
    <source>
        <strain evidence="2">CM1001059</strain>
    </source>
</reference>
<dbReference type="EnsemblMetazoa" id="AMEC000402-RA">
    <property type="protein sequence ID" value="AMEC000402-PA"/>
    <property type="gene ID" value="AMEC000402"/>
</dbReference>
<dbReference type="Proteomes" id="UP000075902">
    <property type="component" value="Unassembled WGS sequence"/>
</dbReference>
<evidence type="ECO:0000313" key="2">
    <source>
        <dbReference type="Proteomes" id="UP000075902"/>
    </source>
</evidence>
<organism evidence="1 2">
    <name type="scientific">Anopheles melas</name>
    <dbReference type="NCBI Taxonomy" id="34690"/>
    <lineage>
        <taxon>Eukaryota</taxon>
        <taxon>Metazoa</taxon>
        <taxon>Ecdysozoa</taxon>
        <taxon>Arthropoda</taxon>
        <taxon>Hexapoda</taxon>
        <taxon>Insecta</taxon>
        <taxon>Pterygota</taxon>
        <taxon>Neoptera</taxon>
        <taxon>Endopterygota</taxon>
        <taxon>Diptera</taxon>
        <taxon>Nematocera</taxon>
        <taxon>Culicoidea</taxon>
        <taxon>Culicidae</taxon>
        <taxon>Anophelinae</taxon>
        <taxon>Anopheles</taxon>
    </lineage>
</organism>
<accession>A0A182TDK8</accession>
<reference evidence="1" key="2">
    <citation type="submission" date="2020-05" db="UniProtKB">
        <authorList>
            <consortium name="EnsemblMetazoa"/>
        </authorList>
    </citation>
    <scope>IDENTIFICATION</scope>
    <source>
        <strain evidence="1">CM1001059</strain>
    </source>
</reference>
<evidence type="ECO:0000313" key="1">
    <source>
        <dbReference type="EnsemblMetazoa" id="AMEC000402-PA"/>
    </source>
</evidence>
<sequence length="147" mass="16367">MVFHSQLHNRTAVVYLSVRNKIVEDCQERQAFPGVAGRAHLQTSENHFVLNGLRNHLKKKLINEMCLHTVIEMLGRLVTTSMVMIDTFVLAKIIVGKNRIVIGIVIGNVIVIVNATDRGIAVLIVKIIENAIIITEIEDTVEAFSIS</sequence>
<proteinExistence type="predicted"/>